<accession>A0A1H5PDZ3</accession>
<dbReference type="Proteomes" id="UP000182725">
    <property type="component" value="Unassembled WGS sequence"/>
</dbReference>
<dbReference type="AlphaFoldDB" id="A0A1H5PDZ3"/>
<gene>
    <name evidence="3" type="ORF">SAMN04489740_4190</name>
    <name evidence="4" type="ORF">SAMN04489740_4286</name>
</gene>
<evidence type="ECO:0000313" key="3">
    <source>
        <dbReference type="EMBL" id="SEF12133.1"/>
    </source>
</evidence>
<protein>
    <recommendedName>
        <fullName evidence="6">DUF4352 domain-containing protein</fullName>
    </recommendedName>
</protein>
<dbReference type="EMBL" id="FNTV01000002">
    <property type="protein sequence ID" value="SEF12781.1"/>
    <property type="molecule type" value="Genomic_DNA"/>
</dbReference>
<feature type="compositionally biased region" description="Basic and acidic residues" evidence="1">
    <location>
        <begin position="228"/>
        <end position="238"/>
    </location>
</feature>
<keyword evidence="2" id="KW-0732">Signal</keyword>
<dbReference type="PROSITE" id="PS51257">
    <property type="entry name" value="PROKAR_LIPOPROTEIN"/>
    <property type="match status" value="1"/>
</dbReference>
<feature type="chain" id="PRO_5010472042" description="DUF4352 domain-containing protein" evidence="2">
    <location>
        <begin position="29"/>
        <end position="244"/>
    </location>
</feature>
<organism evidence="3 5">
    <name type="scientific">Arthrobacter alpinus</name>
    <dbReference type="NCBI Taxonomy" id="656366"/>
    <lineage>
        <taxon>Bacteria</taxon>
        <taxon>Bacillati</taxon>
        <taxon>Actinomycetota</taxon>
        <taxon>Actinomycetes</taxon>
        <taxon>Micrococcales</taxon>
        <taxon>Micrococcaceae</taxon>
        <taxon>Arthrobacter</taxon>
    </lineage>
</organism>
<evidence type="ECO:0008006" key="6">
    <source>
        <dbReference type="Google" id="ProtNLM"/>
    </source>
</evidence>
<feature type="signal peptide" evidence="2">
    <location>
        <begin position="1"/>
        <end position="28"/>
    </location>
</feature>
<evidence type="ECO:0000256" key="2">
    <source>
        <dbReference type="SAM" id="SignalP"/>
    </source>
</evidence>
<dbReference type="RefSeq" id="WP_074713626.1">
    <property type="nucleotide sequence ID" value="NZ_FNTV01000002.1"/>
</dbReference>
<reference evidence="3 5" key="1">
    <citation type="submission" date="2016-10" db="EMBL/GenBank/DDBJ databases">
        <authorList>
            <person name="de Groot N.N."/>
        </authorList>
    </citation>
    <scope>NUCLEOTIDE SEQUENCE [LARGE SCALE GENOMIC DNA]</scope>
    <source>
        <strain evidence="3 5">DSM 22274</strain>
    </source>
</reference>
<dbReference type="EMBL" id="FNTV01000002">
    <property type="protein sequence ID" value="SEF12133.1"/>
    <property type="molecule type" value="Genomic_DNA"/>
</dbReference>
<name>A0A1H5PDZ3_9MICC</name>
<feature type="region of interest" description="Disordered" evidence="1">
    <location>
        <begin position="30"/>
        <end position="53"/>
    </location>
</feature>
<evidence type="ECO:0000313" key="5">
    <source>
        <dbReference type="Proteomes" id="UP000182725"/>
    </source>
</evidence>
<evidence type="ECO:0000256" key="1">
    <source>
        <dbReference type="SAM" id="MobiDB-lite"/>
    </source>
</evidence>
<proteinExistence type="predicted"/>
<sequence>MRINYVVKISGLAAAGLLALTACSGATADSTTGGSESSSASSPSTSSSASAPASASASASAGADTSSGAYKVAAWALPITDTGDKLGTLKGESFSVDIYQVATDVASKDSMFVDKETNENLLKKGEPVVYLNYVVTNTSSAEVPLSHSLITPKAEYTDWKYLGGMPSDSSSDGFKKHGLSSSGVKLKEKDPFILKPGESFNIAENFAYTAGKETQITATMTPQDATGDLDHDKKEKAETTVTLK</sequence>
<evidence type="ECO:0000313" key="4">
    <source>
        <dbReference type="EMBL" id="SEF12781.1"/>
    </source>
</evidence>
<feature type="region of interest" description="Disordered" evidence="1">
    <location>
        <begin position="220"/>
        <end position="244"/>
    </location>
</feature>